<evidence type="ECO:0000256" key="4">
    <source>
        <dbReference type="ARBA" id="ARBA00022759"/>
    </source>
</evidence>
<dbReference type="CDD" id="cd00303">
    <property type="entry name" value="retropepsin_like"/>
    <property type="match status" value="1"/>
</dbReference>
<dbReference type="GO" id="GO:0003676">
    <property type="term" value="F:nucleic acid binding"/>
    <property type="evidence" value="ECO:0007669"/>
    <property type="project" value="InterPro"/>
</dbReference>
<protein>
    <recommendedName>
        <fullName evidence="13">CCHC-type domain-containing protein</fullName>
    </recommendedName>
</protein>
<dbReference type="PROSITE" id="PS50994">
    <property type="entry name" value="INTEGRASE"/>
    <property type="match status" value="1"/>
</dbReference>
<dbReference type="Pfam" id="PF24626">
    <property type="entry name" value="SH3_Tf2-1"/>
    <property type="match status" value="1"/>
</dbReference>
<dbReference type="GO" id="GO:0003964">
    <property type="term" value="F:RNA-directed DNA polymerase activity"/>
    <property type="evidence" value="ECO:0007669"/>
    <property type="project" value="UniProtKB-KW"/>
</dbReference>
<dbReference type="SUPFAM" id="SSF56672">
    <property type="entry name" value="DNA/RNA polymerases"/>
    <property type="match status" value="1"/>
</dbReference>
<dbReference type="InterPro" id="IPR001584">
    <property type="entry name" value="Integrase_cat-core"/>
</dbReference>
<evidence type="ECO:0000256" key="8">
    <source>
        <dbReference type="SAM" id="MobiDB-lite"/>
    </source>
</evidence>
<dbReference type="InterPro" id="IPR001878">
    <property type="entry name" value="Znf_CCHC"/>
</dbReference>
<dbReference type="OrthoDB" id="1909122at2759"/>
<evidence type="ECO:0000256" key="5">
    <source>
        <dbReference type="ARBA" id="ARBA00022801"/>
    </source>
</evidence>
<dbReference type="InterPro" id="IPR050951">
    <property type="entry name" value="Retrovirus_Pol_polyprotein"/>
</dbReference>
<evidence type="ECO:0000259" key="9">
    <source>
        <dbReference type="PROSITE" id="PS50158"/>
    </source>
</evidence>
<dbReference type="SUPFAM" id="SSF50630">
    <property type="entry name" value="Acid proteases"/>
    <property type="match status" value="1"/>
</dbReference>
<name>A0A5N6PJG0_9ASTR</name>
<keyword evidence="1" id="KW-0808">Transferase</keyword>
<keyword evidence="6" id="KW-0695">RNA-directed DNA polymerase</keyword>
<dbReference type="InterPro" id="IPR005162">
    <property type="entry name" value="Retrotrans_gag_dom"/>
</dbReference>
<dbReference type="InterPro" id="IPR036397">
    <property type="entry name" value="RNaseH_sf"/>
</dbReference>
<keyword evidence="7" id="KW-0862">Zinc</keyword>
<evidence type="ECO:0000256" key="3">
    <source>
        <dbReference type="ARBA" id="ARBA00022722"/>
    </source>
</evidence>
<feature type="region of interest" description="Disordered" evidence="8">
    <location>
        <begin position="234"/>
        <end position="289"/>
    </location>
</feature>
<dbReference type="EMBL" id="SZYD01000004">
    <property type="protein sequence ID" value="KAD6454557.1"/>
    <property type="molecule type" value="Genomic_DNA"/>
</dbReference>
<accession>A0A5N6PJG0</accession>
<evidence type="ECO:0000256" key="2">
    <source>
        <dbReference type="ARBA" id="ARBA00022695"/>
    </source>
</evidence>
<keyword evidence="2" id="KW-0548">Nucleotidyltransferase</keyword>
<dbReference type="PROSITE" id="PS50158">
    <property type="entry name" value="ZF_CCHC"/>
    <property type="match status" value="1"/>
</dbReference>
<dbReference type="SUPFAM" id="SSF53098">
    <property type="entry name" value="Ribonuclease H-like"/>
    <property type="match status" value="1"/>
</dbReference>
<dbReference type="SUPFAM" id="SSF57756">
    <property type="entry name" value="Retrovirus zinc finger-like domains"/>
    <property type="match status" value="1"/>
</dbReference>
<dbReference type="GO" id="GO:0004519">
    <property type="term" value="F:endonuclease activity"/>
    <property type="evidence" value="ECO:0007669"/>
    <property type="project" value="UniProtKB-KW"/>
</dbReference>
<sequence length="902" mass="102550">MSGRGANALRLKRKAEKARIKMMVERRFNKVLAEYEANRHASETSGTNNAGSQGNNNKGCSFKSFLNCHPYKFKGTEGAVGMLRWVEKVESVFAMCECSDENRVKYATGTLEGPALTWLNTHVQTLGLDGANSMSWADFNRLLQEEYCPRDEIRKLEAEFWVHKMVGSEIEQYCTRFHELCKLCPAMVTPEYKKIEQFISGLPEQIQSMVTASDLNTIQPLIRLAHKLTDQAVAQGKLPKRGEHVKPQESQKRKWEPSHHQTHQPQQQQRSAPARAFTATQPDDKGKGVYQGKYPLCNRSRFPVNNNNPNHNQNQNNNNNQNTLKGCYECGKPGHMRRDCPQLKKAGGGVAKGRAFVIGSGEAKDDPNIVTGTFLLNNVYASILFDTGADRSFISSEFSKLLDITPTPLDYKYTVELADGKLVETQHVFRGCVMVLADHELEIDLMPVTLGSFDVVGMDWLSANQAEIVCNEKEHAEHLRLVLELLKKDQLYAKFSKCDFWIREVQFLGHVVNEQGIHVDPAKIEAIKNWEAPKTPTEVRQFLGLAGKSLHKALGTRLDMSTAYHPQTDGQSERTIQTLEDKLRACVIEFGNSWETHLPLVEFSYNNSYHTSIQAAPFEALYGRKCRSPICWAEVGDSQLTGPELVHETTEKIVQIRKRMAAARDRQKSYADKRRKPLEFQVGDRVLLKVSPWKGVIRFGKRGKLNPRYIGPFEITKRIGPVAYELNLPVELSSVHNVFHISNLKKCLSDETLVIPLEEIQIDEQLNFVEEPVEIMDRETKKLKLSKIPIVKVRWNSRRGPEFTWEREDQMKQKVQTTLEQGSTVEKRTRMGPEQQNKLIGLVNWARRFEGLELEEPSLELDTTTFLAFSVESSKSRDLRGCSYQHLRIFEAFEGSPSILVA</sequence>
<dbReference type="InterPro" id="IPR043502">
    <property type="entry name" value="DNA/RNA_pol_sf"/>
</dbReference>
<proteinExistence type="predicted"/>
<keyword evidence="12" id="KW-1185">Reference proteome</keyword>
<feature type="compositionally biased region" description="Low complexity" evidence="8">
    <location>
        <begin position="263"/>
        <end position="276"/>
    </location>
</feature>
<evidence type="ECO:0000313" key="11">
    <source>
        <dbReference type="EMBL" id="KAD6454557.1"/>
    </source>
</evidence>
<dbReference type="Pfam" id="PF03732">
    <property type="entry name" value="Retrotrans_gag"/>
    <property type="match status" value="1"/>
</dbReference>
<reference evidence="11 12" key="1">
    <citation type="submission" date="2019-05" db="EMBL/GenBank/DDBJ databases">
        <title>Mikania micrantha, genome provides insights into the molecular mechanism of rapid growth.</title>
        <authorList>
            <person name="Liu B."/>
        </authorList>
    </citation>
    <scope>NUCLEOTIDE SEQUENCE [LARGE SCALE GENOMIC DNA]</scope>
    <source>
        <strain evidence="11">NLD-2019</strain>
        <tissue evidence="11">Leaf</tissue>
    </source>
</reference>
<evidence type="ECO:0000256" key="7">
    <source>
        <dbReference type="PROSITE-ProRule" id="PRU00047"/>
    </source>
</evidence>
<dbReference type="InterPro" id="IPR056924">
    <property type="entry name" value="SH3_Tf2-1"/>
</dbReference>
<keyword evidence="3" id="KW-0540">Nuclease</keyword>
<dbReference type="GO" id="GO:0006508">
    <property type="term" value="P:proteolysis"/>
    <property type="evidence" value="ECO:0007669"/>
    <property type="project" value="InterPro"/>
</dbReference>
<keyword evidence="4" id="KW-0255">Endonuclease</keyword>
<dbReference type="InterPro" id="IPR012337">
    <property type="entry name" value="RNaseH-like_sf"/>
</dbReference>
<dbReference type="Proteomes" id="UP000326396">
    <property type="component" value="Linkage Group LG12"/>
</dbReference>
<keyword evidence="7" id="KW-0479">Metal-binding</keyword>
<gene>
    <name evidence="11" type="ORF">E3N88_09263</name>
</gene>
<comment type="caution">
    <text evidence="11">The sequence shown here is derived from an EMBL/GenBank/DDBJ whole genome shotgun (WGS) entry which is preliminary data.</text>
</comment>
<dbReference type="GO" id="GO:0004190">
    <property type="term" value="F:aspartic-type endopeptidase activity"/>
    <property type="evidence" value="ECO:0007669"/>
    <property type="project" value="InterPro"/>
</dbReference>
<evidence type="ECO:0008006" key="13">
    <source>
        <dbReference type="Google" id="ProtNLM"/>
    </source>
</evidence>
<dbReference type="InterPro" id="IPR036875">
    <property type="entry name" value="Znf_CCHC_sf"/>
</dbReference>
<evidence type="ECO:0000259" key="10">
    <source>
        <dbReference type="PROSITE" id="PS50994"/>
    </source>
</evidence>
<dbReference type="Gene3D" id="4.10.60.10">
    <property type="entry name" value="Zinc finger, CCHC-type"/>
    <property type="match status" value="1"/>
</dbReference>
<dbReference type="Pfam" id="PF08284">
    <property type="entry name" value="RVP_2"/>
    <property type="match status" value="1"/>
</dbReference>
<feature type="compositionally biased region" description="Basic and acidic residues" evidence="8">
    <location>
        <begin position="240"/>
        <end position="259"/>
    </location>
</feature>
<keyword evidence="5" id="KW-0378">Hydrolase</keyword>
<dbReference type="PANTHER" id="PTHR37984">
    <property type="entry name" value="PROTEIN CBG26694"/>
    <property type="match status" value="1"/>
</dbReference>
<dbReference type="Gene3D" id="2.40.70.10">
    <property type="entry name" value="Acid Proteases"/>
    <property type="match status" value="1"/>
</dbReference>
<dbReference type="InterPro" id="IPR001969">
    <property type="entry name" value="Aspartic_peptidase_AS"/>
</dbReference>
<evidence type="ECO:0000256" key="1">
    <source>
        <dbReference type="ARBA" id="ARBA00022679"/>
    </source>
</evidence>
<keyword evidence="7" id="KW-0863">Zinc-finger</keyword>
<dbReference type="InterPro" id="IPR021109">
    <property type="entry name" value="Peptidase_aspartic_dom_sf"/>
</dbReference>
<dbReference type="GO" id="GO:0008270">
    <property type="term" value="F:zinc ion binding"/>
    <property type="evidence" value="ECO:0007669"/>
    <property type="project" value="UniProtKB-KW"/>
</dbReference>
<dbReference type="SMART" id="SM00343">
    <property type="entry name" value="ZnF_C2HC"/>
    <property type="match status" value="1"/>
</dbReference>
<evidence type="ECO:0000256" key="6">
    <source>
        <dbReference type="ARBA" id="ARBA00022918"/>
    </source>
</evidence>
<dbReference type="GO" id="GO:0015074">
    <property type="term" value="P:DNA integration"/>
    <property type="evidence" value="ECO:0007669"/>
    <property type="project" value="InterPro"/>
</dbReference>
<dbReference type="Pfam" id="PF00098">
    <property type="entry name" value="zf-CCHC"/>
    <property type="match status" value="1"/>
</dbReference>
<evidence type="ECO:0000313" key="12">
    <source>
        <dbReference type="Proteomes" id="UP000326396"/>
    </source>
</evidence>
<organism evidence="11 12">
    <name type="scientific">Mikania micrantha</name>
    <name type="common">bitter vine</name>
    <dbReference type="NCBI Taxonomy" id="192012"/>
    <lineage>
        <taxon>Eukaryota</taxon>
        <taxon>Viridiplantae</taxon>
        <taxon>Streptophyta</taxon>
        <taxon>Embryophyta</taxon>
        <taxon>Tracheophyta</taxon>
        <taxon>Spermatophyta</taxon>
        <taxon>Magnoliopsida</taxon>
        <taxon>eudicotyledons</taxon>
        <taxon>Gunneridae</taxon>
        <taxon>Pentapetalae</taxon>
        <taxon>asterids</taxon>
        <taxon>campanulids</taxon>
        <taxon>Asterales</taxon>
        <taxon>Asteraceae</taxon>
        <taxon>Asteroideae</taxon>
        <taxon>Heliantheae alliance</taxon>
        <taxon>Eupatorieae</taxon>
        <taxon>Mikania</taxon>
    </lineage>
</organism>
<feature type="domain" description="CCHC-type" evidence="9">
    <location>
        <begin position="327"/>
        <end position="342"/>
    </location>
</feature>
<dbReference type="PROSITE" id="PS00141">
    <property type="entry name" value="ASP_PROTEASE"/>
    <property type="match status" value="1"/>
</dbReference>
<feature type="domain" description="Integrase catalytic" evidence="10">
    <location>
        <begin position="540"/>
        <end position="625"/>
    </location>
</feature>
<dbReference type="AlphaFoldDB" id="A0A5N6PJG0"/>
<dbReference type="PANTHER" id="PTHR37984:SF15">
    <property type="entry name" value="INTEGRASE CATALYTIC DOMAIN-CONTAINING PROTEIN"/>
    <property type="match status" value="1"/>
</dbReference>
<dbReference type="Gene3D" id="3.30.420.10">
    <property type="entry name" value="Ribonuclease H-like superfamily/Ribonuclease H"/>
    <property type="match status" value="1"/>
</dbReference>